<dbReference type="InterPro" id="IPR002104">
    <property type="entry name" value="Integrase_catalytic"/>
</dbReference>
<protein>
    <submittedName>
        <fullName evidence="7">Site-specific integrase</fullName>
    </submittedName>
</protein>
<dbReference type="PANTHER" id="PTHR30629">
    <property type="entry name" value="PROPHAGE INTEGRASE"/>
    <property type="match status" value="1"/>
</dbReference>
<dbReference type="InterPro" id="IPR050808">
    <property type="entry name" value="Phage_Integrase"/>
</dbReference>
<keyword evidence="4" id="KW-0238">DNA-binding</keyword>
<keyword evidence="3" id="KW-0229">DNA integration</keyword>
<dbReference type="SUPFAM" id="SSF56349">
    <property type="entry name" value="DNA breaking-rejoining enzymes"/>
    <property type="match status" value="1"/>
</dbReference>
<dbReference type="PROSITE" id="PS51898">
    <property type="entry name" value="TYR_RECOMBINASE"/>
    <property type="match status" value="1"/>
</dbReference>
<reference evidence="7" key="1">
    <citation type="journal article" date="2021" name="PeerJ">
        <title>Extensive microbial diversity within the chicken gut microbiome revealed by metagenomics and culture.</title>
        <authorList>
            <person name="Gilroy R."/>
            <person name="Ravi A."/>
            <person name="Getino M."/>
            <person name="Pursley I."/>
            <person name="Horton D.L."/>
            <person name="Alikhan N.F."/>
            <person name="Baker D."/>
            <person name="Gharbi K."/>
            <person name="Hall N."/>
            <person name="Watson M."/>
            <person name="Adriaenssens E.M."/>
            <person name="Foster-Nyarko E."/>
            <person name="Jarju S."/>
            <person name="Secka A."/>
            <person name="Antonio M."/>
            <person name="Oren A."/>
            <person name="Chaudhuri R.R."/>
            <person name="La Ragione R."/>
            <person name="Hildebrand F."/>
            <person name="Pallen M.J."/>
        </authorList>
    </citation>
    <scope>NUCLEOTIDE SEQUENCE</scope>
    <source>
        <strain evidence="7">CHK192-19661</strain>
    </source>
</reference>
<name>A0A9D2D7H3_9FIRM</name>
<evidence type="ECO:0000256" key="1">
    <source>
        <dbReference type="ARBA" id="ARBA00003283"/>
    </source>
</evidence>
<dbReference type="GO" id="GO:0003677">
    <property type="term" value="F:DNA binding"/>
    <property type="evidence" value="ECO:0007669"/>
    <property type="project" value="UniProtKB-KW"/>
</dbReference>
<dbReference type="GO" id="GO:0015074">
    <property type="term" value="P:DNA integration"/>
    <property type="evidence" value="ECO:0007669"/>
    <property type="project" value="UniProtKB-KW"/>
</dbReference>
<evidence type="ECO:0000256" key="4">
    <source>
        <dbReference type="ARBA" id="ARBA00023125"/>
    </source>
</evidence>
<proteinExistence type="inferred from homology"/>
<comment type="similarity">
    <text evidence="2">Belongs to the 'phage' integrase family.</text>
</comment>
<dbReference type="Pfam" id="PF14659">
    <property type="entry name" value="Phage_int_SAM_3"/>
    <property type="match status" value="1"/>
</dbReference>
<dbReference type="EMBL" id="DXCF01000027">
    <property type="protein sequence ID" value="HIZ09875.1"/>
    <property type="molecule type" value="Genomic_DNA"/>
</dbReference>
<dbReference type="Pfam" id="PF00589">
    <property type="entry name" value="Phage_integrase"/>
    <property type="match status" value="1"/>
</dbReference>
<organism evidence="7 8">
    <name type="scientific">Candidatus Borkfalkia avicola</name>
    <dbReference type="NCBI Taxonomy" id="2838503"/>
    <lineage>
        <taxon>Bacteria</taxon>
        <taxon>Bacillati</taxon>
        <taxon>Bacillota</taxon>
        <taxon>Clostridia</taxon>
        <taxon>Christensenellales</taxon>
        <taxon>Christensenellaceae</taxon>
        <taxon>Candidatus Borkfalkia</taxon>
    </lineage>
</organism>
<dbReference type="GO" id="GO:0006310">
    <property type="term" value="P:DNA recombination"/>
    <property type="evidence" value="ECO:0007669"/>
    <property type="project" value="UniProtKB-KW"/>
</dbReference>
<evidence type="ECO:0000259" key="6">
    <source>
        <dbReference type="PROSITE" id="PS51898"/>
    </source>
</evidence>
<dbReference type="InterPro" id="IPR010998">
    <property type="entry name" value="Integrase_recombinase_N"/>
</dbReference>
<evidence type="ECO:0000313" key="8">
    <source>
        <dbReference type="Proteomes" id="UP000824025"/>
    </source>
</evidence>
<sequence length="427" mass="49113">MNYNLEFIRTVFTKAEHLIEELNELRDDAIFAMGEHTEKQYRGKTSPHPQTPDIHDIRELIEETLSKRESIKNSASFDNKEIQKMPKQFRPKFRAGKITAHVRKRDNGIYEVRCSINKQPITGSGKTLEAAKERFIAKLNDLLAHDGTKYAPQYTYFNDFADYWFETVKKPTVKSNTYKSQLSTYNVHIKPYFAGMKLKDITPLVIQPLFNSLDKRGITRGSALTKLLLVQIFDAASGERLINSNPMSSVHVLQYETNKGTALSYKEETEFLEKLNGTPYRLAMALLLYTGVRRSELPTLQIKDGFAIVQNSKRKITQKVTFRKIPITPMLLPYLADATKEDILEAICPARDVLTKHFKLLCPNHHLHELRHTFITRCQECGVAREVVSVWAGHAADKTMTSTVYTHFSDEFMKEQGKKVDYTERLL</sequence>
<accession>A0A9D2D7H3</accession>
<keyword evidence="5" id="KW-0233">DNA recombination</keyword>
<dbReference type="InterPro" id="IPR013762">
    <property type="entry name" value="Integrase-like_cat_sf"/>
</dbReference>
<feature type="domain" description="Tyr recombinase" evidence="6">
    <location>
        <begin position="258"/>
        <end position="418"/>
    </location>
</feature>
<dbReference type="InterPro" id="IPR004107">
    <property type="entry name" value="Integrase_SAM-like_N"/>
</dbReference>
<comment type="caution">
    <text evidence="7">The sequence shown here is derived from an EMBL/GenBank/DDBJ whole genome shotgun (WGS) entry which is preliminary data.</text>
</comment>
<dbReference type="Gene3D" id="1.10.150.130">
    <property type="match status" value="1"/>
</dbReference>
<dbReference type="PANTHER" id="PTHR30629:SF2">
    <property type="entry name" value="PROPHAGE INTEGRASE INTS-RELATED"/>
    <property type="match status" value="1"/>
</dbReference>
<evidence type="ECO:0000256" key="5">
    <source>
        <dbReference type="ARBA" id="ARBA00023172"/>
    </source>
</evidence>
<dbReference type="Gene3D" id="1.10.443.10">
    <property type="entry name" value="Intergrase catalytic core"/>
    <property type="match status" value="1"/>
</dbReference>
<evidence type="ECO:0000313" key="7">
    <source>
        <dbReference type="EMBL" id="HIZ09875.1"/>
    </source>
</evidence>
<evidence type="ECO:0000256" key="3">
    <source>
        <dbReference type="ARBA" id="ARBA00022908"/>
    </source>
</evidence>
<comment type="function">
    <text evidence="1">Site-specific tyrosine recombinase, which acts by catalyzing the cutting and rejoining of the recombining DNA molecules.</text>
</comment>
<dbReference type="Proteomes" id="UP000824025">
    <property type="component" value="Unassembled WGS sequence"/>
</dbReference>
<evidence type="ECO:0000256" key="2">
    <source>
        <dbReference type="ARBA" id="ARBA00008857"/>
    </source>
</evidence>
<dbReference type="AlphaFoldDB" id="A0A9D2D7H3"/>
<gene>
    <name evidence="7" type="ORF">H9726_05245</name>
</gene>
<dbReference type="InterPro" id="IPR011010">
    <property type="entry name" value="DNA_brk_join_enz"/>
</dbReference>
<reference evidence="7" key="2">
    <citation type="submission" date="2021-04" db="EMBL/GenBank/DDBJ databases">
        <authorList>
            <person name="Gilroy R."/>
        </authorList>
    </citation>
    <scope>NUCLEOTIDE SEQUENCE</scope>
    <source>
        <strain evidence="7">CHK192-19661</strain>
    </source>
</reference>